<evidence type="ECO:0000256" key="1">
    <source>
        <dbReference type="ARBA" id="ARBA00022614"/>
    </source>
</evidence>
<proteinExistence type="predicted"/>
<reference evidence="5" key="1">
    <citation type="submission" date="2020-05" db="EMBL/GenBank/DDBJ databases">
        <title>Phylogenomic resolution of chytrid fungi.</title>
        <authorList>
            <person name="Stajich J.E."/>
            <person name="Amses K."/>
            <person name="Simmons R."/>
            <person name="Seto K."/>
            <person name="Myers J."/>
            <person name="Bonds A."/>
            <person name="Quandt C.A."/>
            <person name="Barry K."/>
            <person name="Liu P."/>
            <person name="Grigoriev I."/>
            <person name="Longcore J.E."/>
            <person name="James T.Y."/>
        </authorList>
    </citation>
    <scope>NUCLEOTIDE SEQUENCE</scope>
    <source>
        <strain evidence="5">JEL0513</strain>
    </source>
</reference>
<gene>
    <name evidence="5" type="ORF">HK100_001329</name>
</gene>
<evidence type="ECO:0000256" key="4">
    <source>
        <dbReference type="ARBA" id="ARBA00022840"/>
    </source>
</evidence>
<dbReference type="Pfam" id="PF00560">
    <property type="entry name" value="LRR_1"/>
    <property type="match status" value="2"/>
</dbReference>
<dbReference type="SUPFAM" id="SSF52058">
    <property type="entry name" value="L domain-like"/>
    <property type="match status" value="1"/>
</dbReference>
<evidence type="ECO:0008006" key="7">
    <source>
        <dbReference type="Google" id="ProtNLM"/>
    </source>
</evidence>
<dbReference type="GO" id="GO:0005524">
    <property type="term" value="F:ATP binding"/>
    <property type="evidence" value="ECO:0007669"/>
    <property type="project" value="UniProtKB-KW"/>
</dbReference>
<evidence type="ECO:0000256" key="3">
    <source>
        <dbReference type="ARBA" id="ARBA00022741"/>
    </source>
</evidence>
<comment type="caution">
    <text evidence="5">The sequence shown here is derived from an EMBL/GenBank/DDBJ whole genome shotgun (WGS) entry which is preliminary data.</text>
</comment>
<dbReference type="FunFam" id="3.80.10.10:FF:000383">
    <property type="entry name" value="Leucine-rich repeat receptor protein kinase EMS1"/>
    <property type="match status" value="1"/>
</dbReference>
<dbReference type="PANTHER" id="PTHR48056">
    <property type="entry name" value="LRR RECEPTOR-LIKE SERINE/THREONINE-PROTEIN KINASE-RELATED"/>
    <property type="match status" value="1"/>
</dbReference>
<keyword evidence="4" id="KW-0067">ATP-binding</keyword>
<dbReference type="Gene3D" id="3.80.10.10">
    <property type="entry name" value="Ribonuclease Inhibitor"/>
    <property type="match status" value="1"/>
</dbReference>
<name>A0AAD5SYQ5_9FUNG</name>
<evidence type="ECO:0000313" key="6">
    <source>
        <dbReference type="Proteomes" id="UP001211907"/>
    </source>
</evidence>
<keyword evidence="1" id="KW-0433">Leucine-rich repeat</keyword>
<dbReference type="InterPro" id="IPR032675">
    <property type="entry name" value="LRR_dom_sf"/>
</dbReference>
<dbReference type="PANTHER" id="PTHR48056:SF81">
    <property type="entry name" value="RECEPTOR PROTEIN-TYROSINE KINASE CEPR1"/>
    <property type="match status" value="1"/>
</dbReference>
<dbReference type="Pfam" id="PF13855">
    <property type="entry name" value="LRR_8"/>
    <property type="match status" value="1"/>
</dbReference>
<dbReference type="AlphaFoldDB" id="A0AAD5SYQ5"/>
<evidence type="ECO:0000313" key="5">
    <source>
        <dbReference type="EMBL" id="KAJ3115475.1"/>
    </source>
</evidence>
<organism evidence="5 6">
    <name type="scientific">Physocladia obscura</name>
    <dbReference type="NCBI Taxonomy" id="109957"/>
    <lineage>
        <taxon>Eukaryota</taxon>
        <taxon>Fungi</taxon>
        <taxon>Fungi incertae sedis</taxon>
        <taxon>Chytridiomycota</taxon>
        <taxon>Chytridiomycota incertae sedis</taxon>
        <taxon>Chytridiomycetes</taxon>
        <taxon>Chytridiales</taxon>
        <taxon>Chytriomycetaceae</taxon>
        <taxon>Physocladia</taxon>
    </lineage>
</organism>
<dbReference type="InterPro" id="IPR001611">
    <property type="entry name" value="Leu-rich_rpt"/>
</dbReference>
<dbReference type="InterPro" id="IPR050647">
    <property type="entry name" value="Plant_LRR-RLKs"/>
</dbReference>
<sequence>MFRTHIPDELIQQIFAYIPPSQVNKYRRLNRRICACLTGASFALENIRQSCATDNVNNKNHITAVAAGSNIWDIWFTWPIEHQFQFTTHYAVQQTLATTHLMLDSRNITGLIPHGISHLLNLTVLSLRSNNLCGNIPDTIGKLVYLQTLDLSQNKLSGSIPSTLRHLINIRVLSLGDNNLTGTIPGELSELSFMHTLNLKNNFLIGGIPQELGKLKNLQFLYVNSSSYCGGGKELPDLHKWSLVFPLFS</sequence>
<keyword evidence="3" id="KW-0547">Nucleotide-binding</keyword>
<dbReference type="Proteomes" id="UP001211907">
    <property type="component" value="Unassembled WGS sequence"/>
</dbReference>
<keyword evidence="2" id="KW-0677">Repeat</keyword>
<evidence type="ECO:0000256" key="2">
    <source>
        <dbReference type="ARBA" id="ARBA00022737"/>
    </source>
</evidence>
<dbReference type="EMBL" id="JADGJH010001289">
    <property type="protein sequence ID" value="KAJ3115475.1"/>
    <property type="molecule type" value="Genomic_DNA"/>
</dbReference>
<accession>A0AAD5SYQ5</accession>
<protein>
    <recommendedName>
        <fullName evidence="7">L domain-like protein</fullName>
    </recommendedName>
</protein>
<keyword evidence="6" id="KW-1185">Reference proteome</keyword>